<reference evidence="2" key="1">
    <citation type="submission" date="2017-11" db="EMBL/GenBank/DDBJ databases">
        <title>Chemosensory protein in Clostera restitura.</title>
        <authorList>
            <person name="Li H."/>
            <person name="Gu T."/>
            <person name="Hao D."/>
        </authorList>
    </citation>
    <scope>NUCLEOTIDE SEQUENCE</scope>
</reference>
<dbReference type="EMBL" id="MG518397">
    <property type="protein sequence ID" value="AYC12347.1"/>
    <property type="molecule type" value="mRNA"/>
</dbReference>
<protein>
    <submittedName>
        <fullName evidence="2">Chemosensory protein 2</fullName>
    </submittedName>
</protein>
<dbReference type="SUPFAM" id="SSF100910">
    <property type="entry name" value="Chemosensory protein Csp2"/>
    <property type="match status" value="1"/>
</dbReference>
<evidence type="ECO:0000256" key="1">
    <source>
        <dbReference type="SAM" id="SignalP"/>
    </source>
</evidence>
<keyword evidence="1" id="KW-0732">Signal</keyword>
<evidence type="ECO:0000313" key="2">
    <source>
        <dbReference type="EMBL" id="AYC12347.1"/>
    </source>
</evidence>
<name>A0A385XU76_9NEOP</name>
<proteinExistence type="evidence at transcript level"/>
<dbReference type="InterPro" id="IPR036682">
    <property type="entry name" value="OS_D_A10/PebIII_sf"/>
</dbReference>
<dbReference type="PANTHER" id="PTHR11257">
    <property type="entry name" value="CHEMOSENSORY PROTEIN-RELATED"/>
    <property type="match status" value="1"/>
</dbReference>
<sequence length="125" mass="14162">MKSVVLCVLGLAALAVAFPGGDMYTDRYDDVNLDEILGNSRLLTPYLRCIMEEGKCTADGKELRSHIREALAQDCAKCTAKQRDGTRRVIGHLINKEPQWWDKLKAKYDAKGLYSKKYESDLRHV</sequence>
<feature type="signal peptide" evidence="1">
    <location>
        <begin position="1"/>
        <end position="17"/>
    </location>
</feature>
<dbReference type="Pfam" id="PF03392">
    <property type="entry name" value="OS-D"/>
    <property type="match status" value="1"/>
</dbReference>
<feature type="chain" id="PRO_5017268040" evidence="1">
    <location>
        <begin position="18"/>
        <end position="125"/>
    </location>
</feature>
<accession>A0A385XU76</accession>
<dbReference type="PANTHER" id="PTHR11257:SF12">
    <property type="entry name" value="EJACULATORY BULB-SPECIFIC PROTEIN 3-RELATED"/>
    <property type="match status" value="1"/>
</dbReference>
<organism evidence="2">
    <name type="scientific">Clostera restitura</name>
    <dbReference type="NCBI Taxonomy" id="2008422"/>
    <lineage>
        <taxon>Eukaryota</taxon>
        <taxon>Metazoa</taxon>
        <taxon>Ecdysozoa</taxon>
        <taxon>Arthropoda</taxon>
        <taxon>Hexapoda</taxon>
        <taxon>Insecta</taxon>
        <taxon>Pterygota</taxon>
        <taxon>Neoptera</taxon>
        <taxon>Endopterygota</taxon>
        <taxon>Lepidoptera</taxon>
        <taxon>Glossata</taxon>
        <taxon>Ditrysia</taxon>
        <taxon>Noctuoidea</taxon>
        <taxon>Notodontidae</taxon>
        <taxon>Pygaerinae</taxon>
        <taxon>Clostera</taxon>
    </lineage>
</organism>
<dbReference type="Gene3D" id="1.10.2080.10">
    <property type="entry name" value="Insect odorant-binding protein A10/Ejaculatory bulb-specific protein 3"/>
    <property type="match status" value="1"/>
</dbReference>
<dbReference type="InterPro" id="IPR005055">
    <property type="entry name" value="A10/PebIII"/>
</dbReference>
<dbReference type="AlphaFoldDB" id="A0A385XU76"/>